<gene>
    <name evidence="2" type="ORF">BT96DRAFT_997023</name>
</gene>
<dbReference type="AlphaFoldDB" id="A0A6A4HE64"/>
<dbReference type="Proteomes" id="UP000799118">
    <property type="component" value="Unassembled WGS sequence"/>
</dbReference>
<name>A0A6A4HE64_9AGAR</name>
<accession>A0A6A4HE64</accession>
<keyword evidence="3" id="KW-1185">Reference proteome</keyword>
<feature type="compositionally biased region" description="Pro residues" evidence="1">
    <location>
        <begin position="58"/>
        <end position="80"/>
    </location>
</feature>
<proteinExistence type="predicted"/>
<evidence type="ECO:0008006" key="4">
    <source>
        <dbReference type="Google" id="ProtNLM"/>
    </source>
</evidence>
<protein>
    <recommendedName>
        <fullName evidence="4">HECT domain-containing protein</fullName>
    </recommendedName>
</protein>
<evidence type="ECO:0000256" key="1">
    <source>
        <dbReference type="SAM" id="MobiDB-lite"/>
    </source>
</evidence>
<reference evidence="2" key="1">
    <citation type="journal article" date="2019" name="Environ. Microbiol.">
        <title>Fungal ecological strategies reflected in gene transcription - a case study of two litter decomposers.</title>
        <authorList>
            <person name="Barbi F."/>
            <person name="Kohler A."/>
            <person name="Barry K."/>
            <person name="Baskaran P."/>
            <person name="Daum C."/>
            <person name="Fauchery L."/>
            <person name="Ihrmark K."/>
            <person name="Kuo A."/>
            <person name="LaButti K."/>
            <person name="Lipzen A."/>
            <person name="Morin E."/>
            <person name="Grigoriev I.V."/>
            <person name="Henrissat B."/>
            <person name="Lindahl B."/>
            <person name="Martin F."/>
        </authorList>
    </citation>
    <scope>NUCLEOTIDE SEQUENCE</scope>
    <source>
        <strain evidence="2">JB14</strain>
    </source>
</reference>
<feature type="compositionally biased region" description="Low complexity" evidence="1">
    <location>
        <begin position="25"/>
        <end position="39"/>
    </location>
</feature>
<organism evidence="2 3">
    <name type="scientific">Gymnopus androsaceus JB14</name>
    <dbReference type="NCBI Taxonomy" id="1447944"/>
    <lineage>
        <taxon>Eukaryota</taxon>
        <taxon>Fungi</taxon>
        <taxon>Dikarya</taxon>
        <taxon>Basidiomycota</taxon>
        <taxon>Agaricomycotina</taxon>
        <taxon>Agaricomycetes</taxon>
        <taxon>Agaricomycetidae</taxon>
        <taxon>Agaricales</taxon>
        <taxon>Marasmiineae</taxon>
        <taxon>Omphalotaceae</taxon>
        <taxon>Gymnopus</taxon>
    </lineage>
</organism>
<evidence type="ECO:0000313" key="2">
    <source>
        <dbReference type="EMBL" id="KAE9396100.1"/>
    </source>
</evidence>
<sequence length="921" mass="101663">MGSLNPDLILSFLHQNPTILAQLVSPQPSPSAAPVQPSLTQPGTAPPVPFAPAQWQAPPAPPSQPVPAPPSQPVAAPPSTPHTVAQTQSLPVPSVAIRPYSSLNMLANILAHQPSSSSTFPAQTTISRANQDCLEHSGSSGDSSLTSERKKTRKRSKQAPALQETMPTINQTLNTAENGEVVVNLEVLVCFAMPILLNRKDLGLPHLFYHYKRHMLPFKALLESLGLCHILDNIPLSTRVHDLMKHLVNLCTKAGVHFPSTPGRQSIFSSQALLPIELLAFTSNGHINNNAKTPRLIGTFVSNDMTLADIVYDTRRFAIARHVVTPQSRFILHFAIRSNETIFNANPYKLGLGPEDASRPHRCLGLCTYGLLRNDIDAELDHDYEALDEEAIENRCAASDTSDEEDTVVAQLIVPQSAEAGSSNAGSYCGFVDAQLRLDAISSVTLSTAPSASVVSNTVTQSALATFQAGVAVPVAKLWESTYVSPPRLDALPGFFGFERKAHIFNTISVQYREINDGLECPGIQVKGPNLDALVEQFIDHMRHAANNQDWTPLLCENWVFMHRLVSSGDGLEVEVMNQVFKCLLEDQLHDFCVPLINGWYTLATAPLISNFPLSEAKRKELQLYGAAVGLALVHGQFPLKINPLLLIYLLCGCDLRALSKDLVLEHFPNLYHTLKSWNELNYTDDNLSAFNEHFFTYHQNFLVSSLTHRSQQLHLSLAWTIIFGRFQAPLKGLFDLPQIVNSYFGGISDFVVELMETTIKSFADLRLIIREDIGEWEKRALNNAFVASGAHYRDGTFSTLFQEFLEGVGAPSAGMLDAVKDRYEPLVASTLANLHQKAYHMRMFAWATSGAPRVLPDDEPIKVCLVSDNDPLYAPANQQEGVLEQQLSRGTISFKTCSRYMLIPVSYLIKLLRQPYVLWT</sequence>
<feature type="region of interest" description="Disordered" evidence="1">
    <location>
        <begin position="133"/>
        <end position="163"/>
    </location>
</feature>
<dbReference type="OrthoDB" id="3214991at2759"/>
<feature type="region of interest" description="Disordered" evidence="1">
    <location>
        <begin position="25"/>
        <end position="90"/>
    </location>
</feature>
<evidence type="ECO:0000313" key="3">
    <source>
        <dbReference type="Proteomes" id="UP000799118"/>
    </source>
</evidence>
<dbReference type="EMBL" id="ML769519">
    <property type="protein sequence ID" value="KAE9396100.1"/>
    <property type="molecule type" value="Genomic_DNA"/>
</dbReference>
<feature type="compositionally biased region" description="Low complexity" evidence="1">
    <location>
        <begin position="137"/>
        <end position="146"/>
    </location>
</feature>